<gene>
    <name evidence="6" type="ORF">Z051_23955</name>
</gene>
<dbReference type="Proteomes" id="UP000037712">
    <property type="component" value="Unassembled WGS sequence"/>
</dbReference>
<dbReference type="InterPro" id="IPR016161">
    <property type="entry name" value="Ald_DH/histidinol_DH"/>
</dbReference>
<dbReference type="Pfam" id="PF00171">
    <property type="entry name" value="Aldedh"/>
    <property type="match status" value="1"/>
</dbReference>
<evidence type="ECO:0000313" key="7">
    <source>
        <dbReference type="Proteomes" id="UP000037712"/>
    </source>
</evidence>
<dbReference type="InterPro" id="IPR016163">
    <property type="entry name" value="Ald_DH_C"/>
</dbReference>
<dbReference type="FunFam" id="3.40.605.10:FF:000007">
    <property type="entry name" value="NAD/NADP-dependent betaine aldehyde dehydrogenase"/>
    <property type="match status" value="1"/>
</dbReference>
<reference evidence="7" key="2">
    <citation type="submission" date="2015-01" db="EMBL/GenBank/DDBJ databases">
        <title>Draft genome sequence of potential hydrocarbon metabolising strain of Rhodococcus rhodochrous.</title>
        <authorList>
            <person name="Aggarwal R.K."/>
            <person name="Dawar C."/>
        </authorList>
    </citation>
    <scope>NUCLEOTIDE SEQUENCE [LARGE SCALE GENOMIC DNA]</scope>
    <source>
        <strain evidence="7">KG-21</strain>
    </source>
</reference>
<dbReference type="InterPro" id="IPR029510">
    <property type="entry name" value="Ald_DH_CS_GLU"/>
</dbReference>
<dbReference type="Gene3D" id="3.40.605.10">
    <property type="entry name" value="Aldehyde Dehydrogenase, Chain A, domain 1"/>
    <property type="match status" value="1"/>
</dbReference>
<dbReference type="Gene3D" id="3.40.309.10">
    <property type="entry name" value="Aldehyde Dehydrogenase, Chain A, domain 2"/>
    <property type="match status" value="1"/>
</dbReference>
<comment type="similarity">
    <text evidence="1 4">Belongs to the aldehyde dehydrogenase family.</text>
</comment>
<accession>A0A0M8PJ35</accession>
<comment type="caution">
    <text evidence="6">The sequence shown here is derived from an EMBL/GenBank/DDBJ whole genome shotgun (WGS) entry which is preliminary data.</text>
</comment>
<dbReference type="PROSITE" id="PS00687">
    <property type="entry name" value="ALDEHYDE_DEHYDR_GLU"/>
    <property type="match status" value="1"/>
</dbReference>
<evidence type="ECO:0000256" key="4">
    <source>
        <dbReference type="RuleBase" id="RU003345"/>
    </source>
</evidence>
<dbReference type="EMBL" id="AZYO01000096">
    <property type="protein sequence ID" value="KOS53722.1"/>
    <property type="molecule type" value="Genomic_DNA"/>
</dbReference>
<evidence type="ECO:0000313" key="6">
    <source>
        <dbReference type="EMBL" id="KOS53722.1"/>
    </source>
</evidence>
<dbReference type="InterPro" id="IPR015590">
    <property type="entry name" value="Aldehyde_DH_dom"/>
</dbReference>
<dbReference type="GO" id="GO:0016620">
    <property type="term" value="F:oxidoreductase activity, acting on the aldehyde or oxo group of donors, NAD or NADP as acceptor"/>
    <property type="evidence" value="ECO:0007669"/>
    <property type="project" value="InterPro"/>
</dbReference>
<protein>
    <recommendedName>
        <fullName evidence="5">Aldehyde dehydrogenase domain-containing protein</fullName>
    </recommendedName>
</protein>
<dbReference type="SUPFAM" id="SSF53720">
    <property type="entry name" value="ALDH-like"/>
    <property type="match status" value="1"/>
</dbReference>
<evidence type="ECO:0000256" key="1">
    <source>
        <dbReference type="ARBA" id="ARBA00009986"/>
    </source>
</evidence>
<dbReference type="PANTHER" id="PTHR11699">
    <property type="entry name" value="ALDEHYDE DEHYDROGENASE-RELATED"/>
    <property type="match status" value="1"/>
</dbReference>
<sequence>MQIEGVRLAGNVIGGQEVPASSGARRMKTAPATGADLFYVAESDATDIDSAVEAALNAQKIWAGLSVAERKDALLHWARNLRSVFEDIAQLDAVDSGSPLGDGRKGLLRGIEHLEHFAGLGFELTGQTVPATAGNLHYTIREPFGVVGILTPFNHPSFFPIKLAAPALAAGNAVVIKPSEQTPLSASIIATAASGALPDGLVNVVQGGPEAGQALVAHRKVHRLHLTGGVPTGLAIQRAAAESGIVKHVTLELGGKNPLIVFPDVSAESAASAAVKGMNFTHQGQSCGSTSRLFIHSSMAEEVTALIAEKVAAIKIGLPDDPESEMGSMVSVKHQQRVLAMIEMAKEDGAHLLIGGEAGSGDLANGAYVMPTVFTGVRPDMRIAQQEVFGPVLSIIEWDDEDKMIEAANSTDYGLTAAIWTNNLQKALETAAKVESGYVWVNGVVSRYLGVPFGGYKNSGTGLEHSRETMLSYTQEKSISVVLSRGVV</sequence>
<evidence type="ECO:0000256" key="3">
    <source>
        <dbReference type="PROSITE-ProRule" id="PRU10007"/>
    </source>
</evidence>
<dbReference type="FunFam" id="3.40.309.10:FF:000012">
    <property type="entry name" value="Betaine aldehyde dehydrogenase"/>
    <property type="match status" value="1"/>
</dbReference>
<dbReference type="PATRIC" id="fig|1441923.3.peg.5208"/>
<keyword evidence="2 4" id="KW-0560">Oxidoreductase</keyword>
<evidence type="ECO:0000256" key="2">
    <source>
        <dbReference type="ARBA" id="ARBA00023002"/>
    </source>
</evidence>
<feature type="domain" description="Aldehyde dehydrogenase" evidence="5">
    <location>
        <begin position="26"/>
        <end position="479"/>
    </location>
</feature>
<proteinExistence type="inferred from homology"/>
<organism evidence="6 7">
    <name type="scientific">Rhodococcus rhodochrous KG-21</name>
    <dbReference type="NCBI Taxonomy" id="1441923"/>
    <lineage>
        <taxon>Bacteria</taxon>
        <taxon>Bacillati</taxon>
        <taxon>Actinomycetota</taxon>
        <taxon>Actinomycetes</taxon>
        <taxon>Mycobacteriales</taxon>
        <taxon>Nocardiaceae</taxon>
        <taxon>Rhodococcus</taxon>
    </lineage>
</organism>
<dbReference type="AlphaFoldDB" id="A0A0M8PJ35"/>
<reference evidence="6 7" key="1">
    <citation type="journal article" date="2015" name="Genome Announc.">
        <title>Draft Genome Sequence of Rhodococcus rhodochrous Strain KG-21, a Soil Isolate from Oil Fields of Krishna-Godavari Basin, India.</title>
        <authorList>
            <person name="Dawar C."/>
            <person name="Aggarwal R.K."/>
        </authorList>
    </citation>
    <scope>NUCLEOTIDE SEQUENCE [LARGE SCALE GENOMIC DNA]</scope>
    <source>
        <strain evidence="6 7">KG-21</strain>
    </source>
</reference>
<feature type="active site" evidence="3">
    <location>
        <position position="252"/>
    </location>
</feature>
<name>A0A0M8PJ35_RHORH</name>
<evidence type="ECO:0000259" key="5">
    <source>
        <dbReference type="Pfam" id="PF00171"/>
    </source>
</evidence>
<dbReference type="InterPro" id="IPR016162">
    <property type="entry name" value="Ald_DH_N"/>
</dbReference>